<dbReference type="InterPro" id="IPR031815">
    <property type="entry name" value="DUF5074"/>
</dbReference>
<accession>A0A847RQM5</accession>
<organism evidence="2 3">
    <name type="scientific">Chitinophaga varians</name>
    <dbReference type="NCBI Taxonomy" id="2202339"/>
    <lineage>
        <taxon>Bacteria</taxon>
        <taxon>Pseudomonadati</taxon>
        <taxon>Bacteroidota</taxon>
        <taxon>Chitinophagia</taxon>
        <taxon>Chitinophagales</taxon>
        <taxon>Chitinophagaceae</taxon>
        <taxon>Chitinophaga</taxon>
    </lineage>
</organism>
<dbReference type="InterPro" id="IPR011047">
    <property type="entry name" value="Quinoprotein_ADH-like_sf"/>
</dbReference>
<dbReference type="EMBL" id="JABAIA010000001">
    <property type="protein sequence ID" value="NLR65316.1"/>
    <property type="molecule type" value="Genomic_DNA"/>
</dbReference>
<dbReference type="Pfam" id="PF16819">
    <property type="entry name" value="DUF5074"/>
    <property type="match status" value="1"/>
</dbReference>
<feature type="signal peptide" evidence="1">
    <location>
        <begin position="1"/>
        <end position="26"/>
    </location>
</feature>
<dbReference type="SUPFAM" id="SSF50998">
    <property type="entry name" value="Quinoprotein alcohol dehydrogenase-like"/>
    <property type="match status" value="1"/>
</dbReference>
<dbReference type="Gene3D" id="2.130.10.10">
    <property type="entry name" value="YVTN repeat-like/Quinoprotein amine dehydrogenase"/>
    <property type="match status" value="1"/>
</dbReference>
<feature type="chain" id="PRO_5032315714" evidence="1">
    <location>
        <begin position="27"/>
        <end position="443"/>
    </location>
</feature>
<evidence type="ECO:0000256" key="1">
    <source>
        <dbReference type="SAM" id="SignalP"/>
    </source>
</evidence>
<dbReference type="AlphaFoldDB" id="A0A847RQM5"/>
<comment type="caution">
    <text evidence="2">The sequence shown here is derived from an EMBL/GenBank/DDBJ whole genome shotgun (WGS) entry which is preliminary data.</text>
</comment>
<name>A0A847RQM5_9BACT</name>
<sequence length="443" mass="47483">MRRFTCHLQQLFLLAAAALLTFSACQKDNVAEVVIPVISNPGLKDGKDTIAVGDTRVLRPQLTNAKEPTFLWLVNGVVAGTDSTYTFKPTASGNYTISFKVSAGNSLNSYFYQIRVIDKYDNGFFIVNEGWFGHSNGDVNFYRYGEDTLYQNVYSRENPGKTLGTTAEYGVIFNNRIYLVSKDAPMVAADAHSMKELGRTAQPPATANAFCPVNNSTGLLSTTDGVYPVDLGSLAIGAKIAGITGQVGGMLKAGNYVFVMSESAGIVVLNASDFSIAATLVKADIGLAATPDGTVWAGQGQNLYAINSTTLAVNTIALPFPVYGAWGAWNGTMITASTIENAVFIAKTNDWGINGKEIYKYQPGNAASLQTPFVTLPADRELYGAGFRYNPGNNTLVATGVEPGYGTHFEKNTLFIYNATSGAVVKSIPYTGYFFPAIPVFNN</sequence>
<proteinExistence type="predicted"/>
<protein>
    <submittedName>
        <fullName evidence="2">DUF5074 domain-containing protein</fullName>
    </submittedName>
</protein>
<dbReference type="InterPro" id="IPR015943">
    <property type="entry name" value="WD40/YVTN_repeat-like_dom_sf"/>
</dbReference>
<gene>
    <name evidence="2" type="ORF">HGH92_13440</name>
</gene>
<evidence type="ECO:0000313" key="2">
    <source>
        <dbReference type="EMBL" id="NLR65316.1"/>
    </source>
</evidence>
<dbReference type="Proteomes" id="UP000570474">
    <property type="component" value="Unassembled WGS sequence"/>
</dbReference>
<dbReference type="PROSITE" id="PS51257">
    <property type="entry name" value="PROKAR_LIPOPROTEIN"/>
    <property type="match status" value="1"/>
</dbReference>
<reference evidence="2 3" key="1">
    <citation type="submission" date="2020-04" db="EMBL/GenBank/DDBJ databases">
        <authorList>
            <person name="Yin C."/>
        </authorList>
    </citation>
    <scope>NUCLEOTIDE SEQUENCE [LARGE SCALE GENOMIC DNA]</scope>
    <source>
        <strain evidence="2 3">Ae27</strain>
    </source>
</reference>
<keyword evidence="3" id="KW-1185">Reference proteome</keyword>
<keyword evidence="1" id="KW-0732">Signal</keyword>
<evidence type="ECO:0000313" key="3">
    <source>
        <dbReference type="Proteomes" id="UP000570474"/>
    </source>
</evidence>
<dbReference type="RefSeq" id="WP_168871213.1">
    <property type="nucleotide sequence ID" value="NZ_JABAIA010000001.1"/>
</dbReference>